<proteinExistence type="predicted"/>
<evidence type="ECO:0000256" key="1">
    <source>
        <dbReference type="SAM" id="MobiDB-lite"/>
    </source>
</evidence>
<name>A0A397SR95_9GLOM</name>
<dbReference type="Proteomes" id="UP000265703">
    <property type="component" value="Unassembled WGS sequence"/>
</dbReference>
<comment type="caution">
    <text evidence="2">The sequence shown here is derived from an EMBL/GenBank/DDBJ whole genome shotgun (WGS) entry which is preliminary data.</text>
</comment>
<sequence>MDGIRIFRIWIIRTLLQAQEEEIRNIKLSFSSPDFNTALKTPKIVDTNNINNTISTNPILDNTNCDVNSQLRKFPLNGLDSHINNLNDIDALSDDLIKHYVHNNSTRQSDTVTSPSHDPNPSRANISVLSDHLDDLMQDVIKLKPLVLHLSSNDIVTTMPPSLNSSPAENSTIPMDMSSSNDPLSKNPIRKKKNSTQQSTLVNPLELAQPQVPIDTLIDISEHSIPAQEELTLKDNDLAQSISILRLWTLHLMRLSTNRST</sequence>
<dbReference type="AlphaFoldDB" id="A0A397SR95"/>
<keyword evidence="3" id="KW-1185">Reference proteome</keyword>
<evidence type="ECO:0000313" key="2">
    <source>
        <dbReference type="EMBL" id="RIA85371.1"/>
    </source>
</evidence>
<organism evidence="2 3">
    <name type="scientific">Glomus cerebriforme</name>
    <dbReference type="NCBI Taxonomy" id="658196"/>
    <lineage>
        <taxon>Eukaryota</taxon>
        <taxon>Fungi</taxon>
        <taxon>Fungi incertae sedis</taxon>
        <taxon>Mucoromycota</taxon>
        <taxon>Glomeromycotina</taxon>
        <taxon>Glomeromycetes</taxon>
        <taxon>Glomerales</taxon>
        <taxon>Glomeraceae</taxon>
        <taxon>Glomus</taxon>
    </lineage>
</organism>
<gene>
    <name evidence="2" type="ORF">C1645_830892</name>
</gene>
<evidence type="ECO:0000313" key="3">
    <source>
        <dbReference type="Proteomes" id="UP000265703"/>
    </source>
</evidence>
<reference evidence="2 3" key="1">
    <citation type="submission" date="2018-06" db="EMBL/GenBank/DDBJ databases">
        <title>Comparative genomics reveals the genomic features of Rhizophagus irregularis, R. cerebriforme, R. diaphanum and Gigaspora rosea, and their symbiotic lifestyle signature.</title>
        <authorList>
            <person name="Morin E."/>
            <person name="San Clemente H."/>
            <person name="Chen E.C.H."/>
            <person name="De La Providencia I."/>
            <person name="Hainaut M."/>
            <person name="Kuo A."/>
            <person name="Kohler A."/>
            <person name="Murat C."/>
            <person name="Tang N."/>
            <person name="Roy S."/>
            <person name="Loubradou J."/>
            <person name="Henrissat B."/>
            <person name="Grigoriev I.V."/>
            <person name="Corradi N."/>
            <person name="Roux C."/>
            <person name="Martin F.M."/>
        </authorList>
    </citation>
    <scope>NUCLEOTIDE SEQUENCE [LARGE SCALE GENOMIC DNA]</scope>
    <source>
        <strain evidence="2 3">DAOM 227022</strain>
    </source>
</reference>
<feature type="compositionally biased region" description="Polar residues" evidence="1">
    <location>
        <begin position="159"/>
        <end position="184"/>
    </location>
</feature>
<protein>
    <submittedName>
        <fullName evidence="2">Uncharacterized protein</fullName>
    </submittedName>
</protein>
<dbReference type="EMBL" id="QKYT01000430">
    <property type="protein sequence ID" value="RIA85371.1"/>
    <property type="molecule type" value="Genomic_DNA"/>
</dbReference>
<accession>A0A397SR95</accession>
<feature type="region of interest" description="Disordered" evidence="1">
    <location>
        <begin position="159"/>
        <end position="200"/>
    </location>
</feature>